<dbReference type="Proteomes" id="UP001328107">
    <property type="component" value="Unassembled WGS sequence"/>
</dbReference>
<gene>
    <name evidence="1" type="ORF">PMAYCL1PPCAC_26892</name>
</gene>
<proteinExistence type="predicted"/>
<feature type="non-terminal residue" evidence="1">
    <location>
        <position position="84"/>
    </location>
</feature>
<evidence type="ECO:0000313" key="1">
    <source>
        <dbReference type="EMBL" id="GMR56697.1"/>
    </source>
</evidence>
<name>A0AAN5I8N4_9BILA</name>
<reference evidence="2" key="1">
    <citation type="submission" date="2022-10" db="EMBL/GenBank/DDBJ databases">
        <title>Genome assembly of Pristionchus species.</title>
        <authorList>
            <person name="Yoshida K."/>
            <person name="Sommer R.J."/>
        </authorList>
    </citation>
    <scope>NUCLEOTIDE SEQUENCE [LARGE SCALE GENOMIC DNA]</scope>
    <source>
        <strain evidence="2">RS5460</strain>
    </source>
</reference>
<feature type="non-terminal residue" evidence="1">
    <location>
        <position position="1"/>
    </location>
</feature>
<dbReference type="AlphaFoldDB" id="A0AAN5I8N4"/>
<accession>A0AAN5I8N4</accession>
<keyword evidence="2" id="KW-1185">Reference proteome</keyword>
<protein>
    <submittedName>
        <fullName evidence="1">Uncharacterized protein</fullName>
    </submittedName>
</protein>
<organism evidence="1 2">
    <name type="scientific">Pristionchus mayeri</name>
    <dbReference type="NCBI Taxonomy" id="1317129"/>
    <lineage>
        <taxon>Eukaryota</taxon>
        <taxon>Metazoa</taxon>
        <taxon>Ecdysozoa</taxon>
        <taxon>Nematoda</taxon>
        <taxon>Chromadorea</taxon>
        <taxon>Rhabditida</taxon>
        <taxon>Rhabditina</taxon>
        <taxon>Diplogasteromorpha</taxon>
        <taxon>Diplogasteroidea</taxon>
        <taxon>Neodiplogasteridae</taxon>
        <taxon>Pristionchus</taxon>
    </lineage>
</organism>
<dbReference type="EMBL" id="BTRK01000006">
    <property type="protein sequence ID" value="GMR56697.1"/>
    <property type="molecule type" value="Genomic_DNA"/>
</dbReference>
<evidence type="ECO:0000313" key="2">
    <source>
        <dbReference type="Proteomes" id="UP001328107"/>
    </source>
</evidence>
<comment type="caution">
    <text evidence="1">The sequence shown here is derived from an EMBL/GenBank/DDBJ whole genome shotgun (WGS) entry which is preliminary data.</text>
</comment>
<sequence length="84" mass="9082">VVSSESKLFSISLTNDRCSMKYPEDDSAIFLDPPADCYISTIDLSLKDSEGKELSAVSIPAGCTSGQQRIRTDGLFALVFDADE</sequence>